<dbReference type="RefSeq" id="WP_168543900.1">
    <property type="nucleotide sequence ID" value="NZ_BAAAKS010000031.1"/>
</dbReference>
<accession>A0A846WV35</accession>
<sequence length="60" mass="6407">MLAFDLAAARELAAFRVPERTPLDDALLAAVAQANGMTVATRIVRDFEPLGVPVVDPWAS</sequence>
<dbReference type="InterPro" id="IPR029060">
    <property type="entry name" value="PIN-like_dom_sf"/>
</dbReference>
<comment type="caution">
    <text evidence="1">The sequence shown here is derived from an EMBL/GenBank/DDBJ whole genome shotgun (WGS) entry which is preliminary data.</text>
</comment>
<protein>
    <submittedName>
        <fullName evidence="1">Type II toxin-antitoxin system VapC family toxin</fullName>
    </submittedName>
</protein>
<dbReference type="Gene3D" id="3.40.50.1010">
    <property type="entry name" value="5'-nuclease"/>
    <property type="match status" value="1"/>
</dbReference>
<dbReference type="SUPFAM" id="SSF88723">
    <property type="entry name" value="PIN domain-like"/>
    <property type="match status" value="1"/>
</dbReference>
<name>A0A846WV35_9ACTN</name>
<proteinExistence type="predicted"/>
<evidence type="ECO:0000313" key="1">
    <source>
        <dbReference type="EMBL" id="NKY16873.1"/>
    </source>
</evidence>
<reference evidence="1 2" key="1">
    <citation type="submission" date="2020-04" db="EMBL/GenBank/DDBJ databases">
        <title>MicrobeNet Type strains.</title>
        <authorList>
            <person name="Nicholson A.C."/>
        </authorList>
    </citation>
    <scope>NUCLEOTIDE SEQUENCE [LARGE SCALE GENOMIC DNA]</scope>
    <source>
        <strain evidence="1 2">DSM 44113</strain>
    </source>
</reference>
<dbReference type="EMBL" id="JAAXOQ010000001">
    <property type="protein sequence ID" value="NKY16873.1"/>
    <property type="molecule type" value="Genomic_DNA"/>
</dbReference>
<dbReference type="AlphaFoldDB" id="A0A846WV35"/>
<dbReference type="Proteomes" id="UP000582646">
    <property type="component" value="Unassembled WGS sequence"/>
</dbReference>
<keyword evidence="2" id="KW-1185">Reference proteome</keyword>
<gene>
    <name evidence="1" type="ORF">HF999_00565</name>
</gene>
<evidence type="ECO:0000313" key="2">
    <source>
        <dbReference type="Proteomes" id="UP000582646"/>
    </source>
</evidence>
<organism evidence="1 2">
    <name type="scientific">Tsukamurella spumae</name>
    <dbReference type="NCBI Taxonomy" id="44753"/>
    <lineage>
        <taxon>Bacteria</taxon>
        <taxon>Bacillati</taxon>
        <taxon>Actinomycetota</taxon>
        <taxon>Actinomycetes</taxon>
        <taxon>Mycobacteriales</taxon>
        <taxon>Tsukamurellaceae</taxon>
        <taxon>Tsukamurella</taxon>
    </lineage>
</organism>